<keyword evidence="1" id="KW-1133">Transmembrane helix</keyword>
<reference evidence="2 3" key="1">
    <citation type="submission" date="2013-07" db="EMBL/GenBank/DDBJ databases">
        <authorList>
            <person name="Weinstock G."/>
            <person name="Sodergren E."/>
            <person name="Wylie T."/>
            <person name="Fulton L."/>
            <person name="Fulton R."/>
            <person name="Fronick C."/>
            <person name="O'Laughlin M."/>
            <person name="Godfrey J."/>
            <person name="Miner T."/>
            <person name="Herter B."/>
            <person name="Appelbaum E."/>
            <person name="Cordes M."/>
            <person name="Lek S."/>
            <person name="Wollam A."/>
            <person name="Pepin K.H."/>
            <person name="Palsikar V.B."/>
            <person name="Mitreva M."/>
            <person name="Wilson R.K."/>
        </authorList>
    </citation>
    <scope>NUCLEOTIDE SEQUENCE [LARGE SCALE GENOMIC DNA]</scope>
    <source>
        <strain evidence="2 3">ATCC 27760</strain>
    </source>
</reference>
<dbReference type="EMBL" id="AWVF01000010">
    <property type="protein sequence ID" value="ERJ97551.1"/>
    <property type="molecule type" value="Genomic_DNA"/>
</dbReference>
<evidence type="ECO:0000256" key="1">
    <source>
        <dbReference type="SAM" id="Phobius"/>
    </source>
</evidence>
<keyword evidence="1" id="KW-0812">Transmembrane</keyword>
<proteinExistence type="predicted"/>
<evidence type="ECO:0000313" key="2">
    <source>
        <dbReference type="EMBL" id="ERJ97551.1"/>
    </source>
</evidence>
<dbReference type="AlphaFoldDB" id="U2KGA4"/>
<sequence length="84" mass="9429">MAMVKGVQKKIIEVNRPDSLYFERAVFYLKPGVTKLPQQLSQADADALLREAAPERAEKRFWLRTLLLVLLSCLGTAAVCLLVL</sequence>
<evidence type="ECO:0000313" key="3">
    <source>
        <dbReference type="Proteomes" id="UP000016662"/>
    </source>
</evidence>
<dbReference type="PATRIC" id="fig|411473.3.peg.48"/>
<accession>U2KGA4</accession>
<comment type="caution">
    <text evidence="2">The sequence shown here is derived from an EMBL/GenBank/DDBJ whole genome shotgun (WGS) entry which is preliminary data.</text>
</comment>
<name>U2KGA4_9FIRM</name>
<protein>
    <submittedName>
        <fullName evidence="2">Uncharacterized protein</fullName>
    </submittedName>
</protein>
<dbReference type="Proteomes" id="UP000016662">
    <property type="component" value="Unassembled WGS sequence"/>
</dbReference>
<organism evidence="2 3">
    <name type="scientific">Ruminococcus callidus ATCC 27760</name>
    <dbReference type="NCBI Taxonomy" id="411473"/>
    <lineage>
        <taxon>Bacteria</taxon>
        <taxon>Bacillati</taxon>
        <taxon>Bacillota</taxon>
        <taxon>Clostridia</taxon>
        <taxon>Eubacteriales</taxon>
        <taxon>Oscillospiraceae</taxon>
        <taxon>Ruminococcus</taxon>
    </lineage>
</organism>
<feature type="transmembrane region" description="Helical" evidence="1">
    <location>
        <begin position="61"/>
        <end position="83"/>
    </location>
</feature>
<keyword evidence="3" id="KW-1185">Reference proteome</keyword>
<gene>
    <name evidence="2" type="ORF">RUMCAL_00055</name>
</gene>
<dbReference type="HOGENOM" id="CLU_2525511_0_0_9"/>
<keyword evidence="1" id="KW-0472">Membrane</keyword>